<feature type="domain" description="MYST-type HAT" evidence="15">
    <location>
        <begin position="130"/>
        <end position="538"/>
    </location>
</feature>
<feature type="compositionally biased region" description="Polar residues" evidence="14">
    <location>
        <begin position="394"/>
        <end position="418"/>
    </location>
</feature>
<evidence type="ECO:0000256" key="8">
    <source>
        <dbReference type="ARBA" id="ARBA00022990"/>
    </source>
</evidence>
<dbReference type="GO" id="GO:0035267">
    <property type="term" value="C:NuA4 histone acetyltransferase complex"/>
    <property type="evidence" value="ECO:0007669"/>
    <property type="project" value="TreeGrafter"/>
</dbReference>
<dbReference type="PROSITE" id="PS51726">
    <property type="entry name" value="MYST_HAT"/>
    <property type="match status" value="1"/>
</dbReference>
<dbReference type="Pfam" id="PF01853">
    <property type="entry name" value="MOZ_SAS"/>
    <property type="match status" value="1"/>
</dbReference>
<keyword evidence="10" id="KW-0804">Transcription</keyword>
<comment type="subcellular location">
    <subcellularLocation>
        <location evidence="1">Nucleus</location>
    </subcellularLocation>
</comment>
<dbReference type="EC" id="2.3.1.48" evidence="3"/>
<dbReference type="Gene3D" id="3.40.630.30">
    <property type="match status" value="1"/>
</dbReference>
<dbReference type="PANTHER" id="PTHR10615:SF219">
    <property type="entry name" value="HISTONE ACETYLTRANSFERASE KAT5"/>
    <property type="match status" value="1"/>
</dbReference>
<reference evidence="16" key="1">
    <citation type="submission" date="2021-01" db="EMBL/GenBank/DDBJ databases">
        <authorList>
            <person name="Kaushik A."/>
        </authorList>
    </citation>
    <scope>NUCLEOTIDE SEQUENCE</scope>
    <source>
        <strain evidence="16">AG6-10EEA</strain>
    </source>
</reference>
<feature type="compositionally biased region" description="Polar residues" evidence="14">
    <location>
        <begin position="523"/>
        <end position="532"/>
    </location>
</feature>
<accession>A0A8H2XFQ1</accession>
<gene>
    <name evidence="16" type="ORF">RDB_LOCUS17694</name>
</gene>
<evidence type="ECO:0000256" key="10">
    <source>
        <dbReference type="ARBA" id="ARBA00023163"/>
    </source>
</evidence>
<dbReference type="GO" id="GO:0006355">
    <property type="term" value="P:regulation of DNA-templated transcription"/>
    <property type="evidence" value="ECO:0007669"/>
    <property type="project" value="InterPro"/>
</dbReference>
<evidence type="ECO:0000256" key="3">
    <source>
        <dbReference type="ARBA" id="ARBA00013184"/>
    </source>
</evidence>
<evidence type="ECO:0000259" key="15">
    <source>
        <dbReference type="PROSITE" id="PS51726"/>
    </source>
</evidence>
<feature type="active site" description="Proton donor/acceptor" evidence="13">
    <location>
        <position position="356"/>
    </location>
</feature>
<dbReference type="InterPro" id="IPR025995">
    <property type="entry name" value="Tudor-knot"/>
</dbReference>
<comment type="similarity">
    <text evidence="2">Belongs to the MYST (SAS/MOZ) family.</text>
</comment>
<evidence type="ECO:0000256" key="13">
    <source>
        <dbReference type="PIRSR" id="PIRSR602717-51"/>
    </source>
</evidence>
<keyword evidence="9" id="KW-0805">Transcription regulation</keyword>
<dbReference type="Gene3D" id="3.30.60.60">
    <property type="entry name" value="N-acetyl transferase-like"/>
    <property type="match status" value="1"/>
</dbReference>
<evidence type="ECO:0000256" key="9">
    <source>
        <dbReference type="ARBA" id="ARBA00023015"/>
    </source>
</evidence>
<evidence type="ECO:0000313" key="17">
    <source>
        <dbReference type="Proteomes" id="UP000663853"/>
    </source>
</evidence>
<keyword evidence="5" id="KW-0479">Metal-binding</keyword>
<dbReference type="PANTHER" id="PTHR10615">
    <property type="entry name" value="HISTONE ACETYLTRANSFERASE"/>
    <property type="match status" value="1"/>
</dbReference>
<evidence type="ECO:0000256" key="4">
    <source>
        <dbReference type="ARBA" id="ARBA00022679"/>
    </source>
</evidence>
<dbReference type="SUPFAM" id="SSF55729">
    <property type="entry name" value="Acyl-CoA N-acyltransferases (Nat)"/>
    <property type="match status" value="1"/>
</dbReference>
<dbReference type="InterPro" id="IPR016197">
    <property type="entry name" value="Chromo-like_dom_sf"/>
</dbReference>
<dbReference type="GO" id="GO:0005634">
    <property type="term" value="C:nucleus"/>
    <property type="evidence" value="ECO:0007669"/>
    <property type="project" value="UniProtKB-SubCell"/>
</dbReference>
<dbReference type="GO" id="GO:0008270">
    <property type="term" value="F:zinc ion binding"/>
    <property type="evidence" value="ECO:0007669"/>
    <property type="project" value="UniProtKB-KW"/>
</dbReference>
<feature type="region of interest" description="Disordered" evidence="14">
    <location>
        <begin position="389"/>
        <end position="452"/>
    </location>
</feature>
<keyword evidence="11" id="KW-0539">Nucleus</keyword>
<keyword evidence="12" id="KW-0012">Acyltransferase</keyword>
<sequence length="593" mass="66456">MFHRFCNQQIVRSCLSIALRAIIIQQRGSEYYVHYDGRDKRLDEWVPASAVQLDDDPTGQTHGMDLDGQDGSRAKKRNRTTGPSLAHSEGTPATTQDDEVNSPATLPATLGPSPHTRDQTEAAQQHLTLTAQRNFERVNFDQWHIKTWYYSPYPSFEDDTETHTRPRATPEGLAAAAQGAAHSATHLTAGGTIPAANPTAATAENTGSGDAVLWVCDRCFKYMREATAWELHKKTCKILHPPGRKVYQRGAHTIWEVDGQVERLYCQNLSLFGKLFIDVKTLFFDTEHFMFYILTDADAHRDHFLAYFSQEKISYDDYNLACIVTLPPYQKQGYGMLLIEFSYELSRRTGKLGTPERPLSDLGLRSYVSFWISVLVRFFRTITPLPVEDERGHSGSQADANTNLDTLSGHNPTISEVASTPIPSSSTPPRPDHRPSQQRHAPSDSGTKRAGPLERGRILHSHSALVDAFGDIVYHTRSEGESASNSGVKHRTVRCGLEDIAYATHLRPDDIALALREAGLLTQRRSAPSNPTEPLGDPPDANRHMTFENGLNELQDTRYQSEAQIVITHEMIERVARERKVKPPYLDRAYVLL</sequence>
<organism evidence="16 17">
    <name type="scientific">Rhizoctonia solani</name>
    <dbReference type="NCBI Taxonomy" id="456999"/>
    <lineage>
        <taxon>Eukaryota</taxon>
        <taxon>Fungi</taxon>
        <taxon>Dikarya</taxon>
        <taxon>Basidiomycota</taxon>
        <taxon>Agaricomycotina</taxon>
        <taxon>Agaricomycetes</taxon>
        <taxon>Cantharellales</taxon>
        <taxon>Ceratobasidiaceae</taxon>
        <taxon>Rhizoctonia</taxon>
    </lineage>
</organism>
<protein>
    <recommendedName>
        <fullName evidence="3">histone acetyltransferase</fullName>
        <ecNumber evidence="3">2.3.1.48</ecNumber>
    </recommendedName>
</protein>
<dbReference type="Proteomes" id="UP000663853">
    <property type="component" value="Unassembled WGS sequence"/>
</dbReference>
<evidence type="ECO:0000256" key="6">
    <source>
        <dbReference type="ARBA" id="ARBA00022771"/>
    </source>
</evidence>
<name>A0A8H2XFQ1_9AGAM</name>
<dbReference type="SUPFAM" id="SSF54160">
    <property type="entry name" value="Chromo domain-like"/>
    <property type="match status" value="1"/>
</dbReference>
<evidence type="ECO:0000256" key="7">
    <source>
        <dbReference type="ARBA" id="ARBA00022833"/>
    </source>
</evidence>
<dbReference type="Gene3D" id="1.10.10.10">
    <property type="entry name" value="Winged helix-like DNA-binding domain superfamily/Winged helix DNA-binding domain"/>
    <property type="match status" value="1"/>
</dbReference>
<keyword evidence="8" id="KW-0007">Acetylation</keyword>
<feature type="region of interest" description="Disordered" evidence="14">
    <location>
        <begin position="523"/>
        <end position="542"/>
    </location>
</feature>
<keyword evidence="4" id="KW-0808">Transferase</keyword>
<evidence type="ECO:0000256" key="12">
    <source>
        <dbReference type="ARBA" id="ARBA00023315"/>
    </source>
</evidence>
<keyword evidence="7" id="KW-0862">Zinc</keyword>
<dbReference type="Gene3D" id="2.30.30.140">
    <property type="match status" value="1"/>
</dbReference>
<evidence type="ECO:0000256" key="1">
    <source>
        <dbReference type="ARBA" id="ARBA00004123"/>
    </source>
</evidence>
<dbReference type="InterPro" id="IPR036388">
    <property type="entry name" value="WH-like_DNA-bd_sf"/>
</dbReference>
<dbReference type="Pfam" id="PF11717">
    <property type="entry name" value="Tudor-knot"/>
    <property type="match status" value="1"/>
</dbReference>
<evidence type="ECO:0000256" key="5">
    <source>
        <dbReference type="ARBA" id="ARBA00022723"/>
    </source>
</evidence>
<dbReference type="EMBL" id="CAJMXA010000313">
    <property type="protein sequence ID" value="CAE6425534.1"/>
    <property type="molecule type" value="Genomic_DNA"/>
</dbReference>
<evidence type="ECO:0000256" key="11">
    <source>
        <dbReference type="ARBA" id="ARBA00023242"/>
    </source>
</evidence>
<keyword evidence="6" id="KW-0863">Zinc-finger</keyword>
<evidence type="ECO:0000256" key="2">
    <source>
        <dbReference type="ARBA" id="ARBA00010107"/>
    </source>
</evidence>
<evidence type="ECO:0000256" key="14">
    <source>
        <dbReference type="SAM" id="MobiDB-lite"/>
    </source>
</evidence>
<dbReference type="InterPro" id="IPR016181">
    <property type="entry name" value="Acyl_CoA_acyltransferase"/>
</dbReference>
<dbReference type="AlphaFoldDB" id="A0A8H2XFQ1"/>
<feature type="region of interest" description="Disordered" evidence="14">
    <location>
        <begin position="51"/>
        <end position="123"/>
    </location>
</feature>
<proteinExistence type="inferred from homology"/>
<dbReference type="InterPro" id="IPR002717">
    <property type="entry name" value="HAT_MYST-type"/>
</dbReference>
<evidence type="ECO:0000313" key="16">
    <source>
        <dbReference type="EMBL" id="CAE6425534.1"/>
    </source>
</evidence>
<comment type="caution">
    <text evidence="16">The sequence shown here is derived from an EMBL/GenBank/DDBJ whole genome shotgun (WGS) entry which is preliminary data.</text>
</comment>
<dbReference type="GO" id="GO:0046972">
    <property type="term" value="F:histone H4K16 acetyltransferase activity"/>
    <property type="evidence" value="ECO:0007669"/>
    <property type="project" value="TreeGrafter"/>
</dbReference>
<dbReference type="InterPro" id="IPR050603">
    <property type="entry name" value="MYST_HAT"/>
</dbReference>